<feature type="compositionally biased region" description="Basic residues" evidence="1">
    <location>
        <begin position="237"/>
        <end position="246"/>
    </location>
</feature>
<dbReference type="EMBL" id="MU003851">
    <property type="protein sequence ID" value="KAF2717133.1"/>
    <property type="molecule type" value="Genomic_DNA"/>
</dbReference>
<proteinExistence type="predicted"/>
<feature type="compositionally biased region" description="Low complexity" evidence="1">
    <location>
        <begin position="119"/>
        <end position="128"/>
    </location>
</feature>
<keyword evidence="3" id="KW-1185">Reference proteome</keyword>
<organism evidence="2 3">
    <name type="scientific">Polychaeton citri CBS 116435</name>
    <dbReference type="NCBI Taxonomy" id="1314669"/>
    <lineage>
        <taxon>Eukaryota</taxon>
        <taxon>Fungi</taxon>
        <taxon>Dikarya</taxon>
        <taxon>Ascomycota</taxon>
        <taxon>Pezizomycotina</taxon>
        <taxon>Dothideomycetes</taxon>
        <taxon>Dothideomycetidae</taxon>
        <taxon>Capnodiales</taxon>
        <taxon>Capnodiaceae</taxon>
        <taxon>Polychaeton</taxon>
    </lineage>
</organism>
<protein>
    <submittedName>
        <fullName evidence="2">Uncharacterized protein</fullName>
    </submittedName>
</protein>
<feature type="region of interest" description="Disordered" evidence="1">
    <location>
        <begin position="92"/>
        <end position="129"/>
    </location>
</feature>
<name>A0A9P4UKU1_9PEZI</name>
<dbReference type="Proteomes" id="UP000799441">
    <property type="component" value="Unassembled WGS sequence"/>
</dbReference>
<evidence type="ECO:0000313" key="2">
    <source>
        <dbReference type="EMBL" id="KAF2717133.1"/>
    </source>
</evidence>
<reference evidence="2" key="1">
    <citation type="journal article" date="2020" name="Stud. Mycol.">
        <title>101 Dothideomycetes genomes: a test case for predicting lifestyles and emergence of pathogens.</title>
        <authorList>
            <person name="Haridas S."/>
            <person name="Albert R."/>
            <person name="Binder M."/>
            <person name="Bloem J."/>
            <person name="Labutti K."/>
            <person name="Salamov A."/>
            <person name="Andreopoulos B."/>
            <person name="Baker S."/>
            <person name="Barry K."/>
            <person name="Bills G."/>
            <person name="Bluhm B."/>
            <person name="Cannon C."/>
            <person name="Castanera R."/>
            <person name="Culley D."/>
            <person name="Daum C."/>
            <person name="Ezra D."/>
            <person name="Gonzalez J."/>
            <person name="Henrissat B."/>
            <person name="Kuo A."/>
            <person name="Liang C."/>
            <person name="Lipzen A."/>
            <person name="Lutzoni F."/>
            <person name="Magnuson J."/>
            <person name="Mondo S."/>
            <person name="Nolan M."/>
            <person name="Ohm R."/>
            <person name="Pangilinan J."/>
            <person name="Park H.-J."/>
            <person name="Ramirez L."/>
            <person name="Alfaro M."/>
            <person name="Sun H."/>
            <person name="Tritt A."/>
            <person name="Yoshinaga Y."/>
            <person name="Zwiers L.-H."/>
            <person name="Turgeon B."/>
            <person name="Goodwin S."/>
            <person name="Spatafora J."/>
            <person name="Crous P."/>
            <person name="Grigoriev I."/>
        </authorList>
    </citation>
    <scope>NUCLEOTIDE SEQUENCE</scope>
    <source>
        <strain evidence="2">CBS 116435</strain>
    </source>
</reference>
<evidence type="ECO:0000313" key="3">
    <source>
        <dbReference type="Proteomes" id="UP000799441"/>
    </source>
</evidence>
<comment type="caution">
    <text evidence="2">The sequence shown here is derived from an EMBL/GenBank/DDBJ whole genome shotgun (WGS) entry which is preliminary data.</text>
</comment>
<feature type="compositionally biased region" description="Basic and acidic residues" evidence="1">
    <location>
        <begin position="1"/>
        <end position="12"/>
    </location>
</feature>
<feature type="region of interest" description="Disordered" evidence="1">
    <location>
        <begin position="1"/>
        <end position="35"/>
    </location>
</feature>
<feature type="region of interest" description="Disordered" evidence="1">
    <location>
        <begin position="236"/>
        <end position="258"/>
    </location>
</feature>
<dbReference type="AlphaFoldDB" id="A0A9P4UKU1"/>
<evidence type="ECO:0000256" key="1">
    <source>
        <dbReference type="SAM" id="MobiDB-lite"/>
    </source>
</evidence>
<feature type="compositionally biased region" description="Basic and acidic residues" evidence="1">
    <location>
        <begin position="20"/>
        <end position="29"/>
    </location>
</feature>
<feature type="compositionally biased region" description="Basic and acidic residues" evidence="1">
    <location>
        <begin position="247"/>
        <end position="258"/>
    </location>
</feature>
<sequence>MTNGRGKREGNDGRGGGGGNRRDEERVPMRSENPGTAYRTHLHLYRYLGTDGPGWRATGGWVSGHVKRASSSCSRNATIAAVHLVTQCNAQRNTQRPESGRPLLLPPSAKIQSQLDQTSSSSSSSSSSTAVCPAISLPVLVLLLLTGSVRPPAAVTVEPLAHHRPSLPLWDPTSLTSSDDRLFPSPAFRLPFHIRDIMAVSPALAHACHLFINRSSGRRCAASNANSVLLPAQRGHGVGRWKKGGGRRKEKENVAKVK</sequence>
<accession>A0A9P4UKU1</accession>
<gene>
    <name evidence="2" type="ORF">K431DRAFT_161772</name>
</gene>